<dbReference type="Proteomes" id="UP000692954">
    <property type="component" value="Unassembled WGS sequence"/>
</dbReference>
<evidence type="ECO:0000313" key="2">
    <source>
        <dbReference type="Proteomes" id="UP000692954"/>
    </source>
</evidence>
<sequence length="123" mass="14594">MQQSDRANSSSYRGKIYRQVMKTMIDYVAVETVIKTIQYQEVTNNVQFRYRQHNNIKAYKSYQYNQCSINLTCSHKNRQAYSQLVRHNSLNYNIQIFSINNLQNTSNNINSYLQLIACNTNNY</sequence>
<name>A0A8S1RL74_9CILI</name>
<proteinExistence type="predicted"/>
<reference evidence="1" key="1">
    <citation type="submission" date="2021-01" db="EMBL/GenBank/DDBJ databases">
        <authorList>
            <consortium name="Genoscope - CEA"/>
            <person name="William W."/>
        </authorList>
    </citation>
    <scope>NUCLEOTIDE SEQUENCE</scope>
</reference>
<gene>
    <name evidence="1" type="ORF">PSON_ATCC_30995.1.T2000029</name>
</gene>
<organism evidence="1 2">
    <name type="scientific">Paramecium sonneborni</name>
    <dbReference type="NCBI Taxonomy" id="65129"/>
    <lineage>
        <taxon>Eukaryota</taxon>
        <taxon>Sar</taxon>
        <taxon>Alveolata</taxon>
        <taxon>Ciliophora</taxon>
        <taxon>Intramacronucleata</taxon>
        <taxon>Oligohymenophorea</taxon>
        <taxon>Peniculida</taxon>
        <taxon>Parameciidae</taxon>
        <taxon>Paramecium</taxon>
    </lineage>
</organism>
<protein>
    <submittedName>
        <fullName evidence="1">Uncharacterized protein</fullName>
    </submittedName>
</protein>
<evidence type="ECO:0000313" key="1">
    <source>
        <dbReference type="EMBL" id="CAD8128936.1"/>
    </source>
</evidence>
<dbReference type="EMBL" id="CAJJDN010000200">
    <property type="protein sequence ID" value="CAD8128936.1"/>
    <property type="molecule type" value="Genomic_DNA"/>
</dbReference>
<keyword evidence="2" id="KW-1185">Reference proteome</keyword>
<accession>A0A8S1RL74</accession>
<dbReference type="AlphaFoldDB" id="A0A8S1RL74"/>
<comment type="caution">
    <text evidence="1">The sequence shown here is derived from an EMBL/GenBank/DDBJ whole genome shotgun (WGS) entry which is preliminary data.</text>
</comment>